<keyword evidence="1" id="KW-1133">Transmembrane helix</keyword>
<accession>A0A6N2MT71</accession>
<protein>
    <submittedName>
        <fullName evidence="2">Uncharacterized protein</fullName>
    </submittedName>
</protein>
<proteinExistence type="predicted"/>
<reference evidence="2" key="1">
    <citation type="submission" date="2019-03" db="EMBL/GenBank/DDBJ databases">
        <authorList>
            <person name="Mank J."/>
            <person name="Almeida P."/>
        </authorList>
    </citation>
    <scope>NUCLEOTIDE SEQUENCE</scope>
    <source>
        <strain evidence="2">78183</strain>
    </source>
</reference>
<keyword evidence="1" id="KW-0812">Transmembrane</keyword>
<keyword evidence="1" id="KW-0472">Membrane</keyword>
<organism evidence="2">
    <name type="scientific">Salix viminalis</name>
    <name type="common">Common osier</name>
    <name type="synonym">Basket willow</name>
    <dbReference type="NCBI Taxonomy" id="40686"/>
    <lineage>
        <taxon>Eukaryota</taxon>
        <taxon>Viridiplantae</taxon>
        <taxon>Streptophyta</taxon>
        <taxon>Embryophyta</taxon>
        <taxon>Tracheophyta</taxon>
        <taxon>Spermatophyta</taxon>
        <taxon>Magnoliopsida</taxon>
        <taxon>eudicotyledons</taxon>
        <taxon>Gunneridae</taxon>
        <taxon>Pentapetalae</taxon>
        <taxon>rosids</taxon>
        <taxon>fabids</taxon>
        <taxon>Malpighiales</taxon>
        <taxon>Salicaceae</taxon>
        <taxon>Saliceae</taxon>
        <taxon>Salix</taxon>
    </lineage>
</organism>
<evidence type="ECO:0000256" key="1">
    <source>
        <dbReference type="SAM" id="Phobius"/>
    </source>
</evidence>
<dbReference type="AlphaFoldDB" id="A0A6N2MT71"/>
<evidence type="ECO:0000313" key="2">
    <source>
        <dbReference type="EMBL" id="VFU56320.1"/>
    </source>
</evidence>
<sequence length="63" mass="6582">MRKRTLLGKGASLNKCSKTLVSNAVYSSISSAIIATSIISSFSLFLSSAKDLPNGFLSVGTLQ</sequence>
<dbReference type="EMBL" id="CAADRP010001918">
    <property type="protein sequence ID" value="VFU56320.1"/>
    <property type="molecule type" value="Genomic_DNA"/>
</dbReference>
<feature type="transmembrane region" description="Helical" evidence="1">
    <location>
        <begin position="20"/>
        <end position="46"/>
    </location>
</feature>
<gene>
    <name evidence="2" type="ORF">SVIM_LOCUS403614</name>
</gene>
<name>A0A6N2MT71_SALVM</name>